<dbReference type="EMBL" id="KZ110598">
    <property type="protein sequence ID" value="OSX61653.1"/>
    <property type="molecule type" value="Genomic_DNA"/>
</dbReference>
<reference evidence="1 2" key="1">
    <citation type="submission" date="2017-04" db="EMBL/GenBank/DDBJ databases">
        <title>Genome Sequence of the Model Brown-Rot Fungus Postia placenta SB12.</title>
        <authorList>
            <consortium name="DOE Joint Genome Institute"/>
            <person name="Gaskell J."/>
            <person name="Kersten P."/>
            <person name="Larrondo L.F."/>
            <person name="Canessa P."/>
            <person name="Martinez D."/>
            <person name="Hibbett D."/>
            <person name="Schmoll M."/>
            <person name="Kubicek C.P."/>
            <person name="Martinez A.T."/>
            <person name="Yadav J."/>
            <person name="Master E."/>
            <person name="Magnuson J.K."/>
            <person name="James T."/>
            <person name="Yaver D."/>
            <person name="Berka R."/>
            <person name="Labutti K."/>
            <person name="Lipzen A."/>
            <person name="Aerts A."/>
            <person name="Barry K."/>
            <person name="Henrissat B."/>
            <person name="Blanchette R."/>
            <person name="Grigoriev I."/>
            <person name="Cullen D."/>
        </authorList>
    </citation>
    <scope>NUCLEOTIDE SEQUENCE [LARGE SCALE GENOMIC DNA]</scope>
    <source>
        <strain evidence="1 2">MAD-698-R-SB12</strain>
    </source>
</reference>
<dbReference type="RefSeq" id="XP_024338447.1">
    <property type="nucleotide sequence ID" value="XM_024485765.1"/>
</dbReference>
<evidence type="ECO:0000313" key="2">
    <source>
        <dbReference type="Proteomes" id="UP000194127"/>
    </source>
</evidence>
<sequence>LTSSHKIDISCEGPFTIYFSCWFSVAALQYRSTGGHFADVLDLQPRIPYWGCIATVIVLLSSRYTSIFANLTLSGTYDLAALVEEEWRDRQPFLESHGYMLRSRYYANWSPS</sequence>
<evidence type="ECO:0000313" key="1">
    <source>
        <dbReference type="EMBL" id="OSX61653.1"/>
    </source>
</evidence>
<gene>
    <name evidence="1" type="ORF">POSPLADRAFT_1145097</name>
</gene>
<accession>A0A1X6MZN7</accession>
<name>A0A1X6MZN7_9APHY</name>
<organism evidence="1 2">
    <name type="scientific">Postia placenta MAD-698-R-SB12</name>
    <dbReference type="NCBI Taxonomy" id="670580"/>
    <lineage>
        <taxon>Eukaryota</taxon>
        <taxon>Fungi</taxon>
        <taxon>Dikarya</taxon>
        <taxon>Basidiomycota</taxon>
        <taxon>Agaricomycotina</taxon>
        <taxon>Agaricomycetes</taxon>
        <taxon>Polyporales</taxon>
        <taxon>Adustoporiaceae</taxon>
        <taxon>Rhodonia</taxon>
    </lineage>
</organism>
<dbReference type="OrthoDB" id="10273468at2759"/>
<keyword evidence="2" id="KW-1185">Reference proteome</keyword>
<proteinExistence type="predicted"/>
<dbReference type="AlphaFoldDB" id="A0A1X6MZN7"/>
<feature type="non-terminal residue" evidence="1">
    <location>
        <position position="1"/>
    </location>
</feature>
<dbReference type="Proteomes" id="UP000194127">
    <property type="component" value="Unassembled WGS sequence"/>
</dbReference>
<dbReference type="GeneID" id="36330714"/>
<protein>
    <submittedName>
        <fullName evidence="1">Uncharacterized protein</fullName>
    </submittedName>
</protein>